<sequence>MSGDPHPTVELPAATTAFAPVEDLPLPGRYELDPDRFVLETTARLLRCPVLRGRFAATAGHLVLDPDQPELALELDTRSLRTRVPGLARLLTDEGGLCASTFPAIRFTSTRMGVTSTRFLDLAGRLEVLGVTRELRLTGRLAYVDENSVVLWVKGVLPPPRRPLKRGSPPARVIARRPLHLELAAEFAR</sequence>
<name>A0A1I4BYA3_9PSEU</name>
<accession>A0A1I4BYA3</accession>
<comment type="similarity">
    <text evidence="1">Belongs to the UPF0312 family.</text>
</comment>
<dbReference type="AlphaFoldDB" id="A0A1I4BYA3"/>
<evidence type="ECO:0000259" key="2">
    <source>
        <dbReference type="SMART" id="SM00867"/>
    </source>
</evidence>
<dbReference type="Proteomes" id="UP000199025">
    <property type="component" value="Unassembled WGS sequence"/>
</dbReference>
<protein>
    <submittedName>
        <fullName evidence="3">Polyisoprenoid-binding protein YceI</fullName>
    </submittedName>
</protein>
<dbReference type="SMART" id="SM00867">
    <property type="entry name" value="YceI"/>
    <property type="match status" value="1"/>
</dbReference>
<dbReference type="Pfam" id="PF04264">
    <property type="entry name" value="YceI"/>
    <property type="match status" value="1"/>
</dbReference>
<organism evidence="3 4">
    <name type="scientific">Amycolatopsis sacchari</name>
    <dbReference type="NCBI Taxonomy" id="115433"/>
    <lineage>
        <taxon>Bacteria</taxon>
        <taxon>Bacillati</taxon>
        <taxon>Actinomycetota</taxon>
        <taxon>Actinomycetes</taxon>
        <taxon>Pseudonocardiales</taxon>
        <taxon>Pseudonocardiaceae</taxon>
        <taxon>Amycolatopsis</taxon>
    </lineage>
</organism>
<dbReference type="STRING" id="115433.SAMN05421835_13133"/>
<dbReference type="Gene3D" id="2.40.128.110">
    <property type="entry name" value="Lipid/polyisoprenoid-binding, YceI-like"/>
    <property type="match status" value="1"/>
</dbReference>
<dbReference type="InterPro" id="IPR036761">
    <property type="entry name" value="TTHA0802/YceI-like_sf"/>
</dbReference>
<gene>
    <name evidence="3" type="ORF">SAMN05421835_13133</name>
</gene>
<dbReference type="RefSeq" id="WP_177228968.1">
    <property type="nucleotide sequence ID" value="NZ_FORP01000031.1"/>
</dbReference>
<evidence type="ECO:0000256" key="1">
    <source>
        <dbReference type="ARBA" id="ARBA00008812"/>
    </source>
</evidence>
<reference evidence="3 4" key="1">
    <citation type="submission" date="2016-10" db="EMBL/GenBank/DDBJ databases">
        <authorList>
            <person name="de Groot N.N."/>
        </authorList>
    </citation>
    <scope>NUCLEOTIDE SEQUENCE [LARGE SCALE GENOMIC DNA]</scope>
    <source>
        <strain evidence="3 4">DSM 44468</strain>
    </source>
</reference>
<proteinExistence type="inferred from homology"/>
<dbReference type="InterPro" id="IPR007372">
    <property type="entry name" value="Lipid/polyisoprenoid-bd_YceI"/>
</dbReference>
<evidence type="ECO:0000313" key="3">
    <source>
        <dbReference type="EMBL" id="SFK73798.1"/>
    </source>
</evidence>
<keyword evidence="4" id="KW-1185">Reference proteome</keyword>
<evidence type="ECO:0000313" key="4">
    <source>
        <dbReference type="Proteomes" id="UP000199025"/>
    </source>
</evidence>
<dbReference type="EMBL" id="FORP01000031">
    <property type="protein sequence ID" value="SFK73798.1"/>
    <property type="molecule type" value="Genomic_DNA"/>
</dbReference>
<dbReference type="SUPFAM" id="SSF101874">
    <property type="entry name" value="YceI-like"/>
    <property type="match status" value="1"/>
</dbReference>
<feature type="domain" description="Lipid/polyisoprenoid-binding YceI-like" evidence="2">
    <location>
        <begin position="29"/>
        <end position="188"/>
    </location>
</feature>